<dbReference type="eggNOG" id="KOG1065">
    <property type="taxonomic scope" value="Eukaryota"/>
</dbReference>
<evidence type="ECO:0000256" key="9">
    <source>
        <dbReference type="ARBA" id="ARBA00023277"/>
    </source>
</evidence>
<dbReference type="Proteomes" id="UP000007431">
    <property type="component" value="Unassembled WGS sequence"/>
</dbReference>
<dbReference type="Pfam" id="PF01055">
    <property type="entry name" value="Glyco_hydro_31_2nd"/>
    <property type="match status" value="1"/>
</dbReference>
<evidence type="ECO:0000259" key="18">
    <source>
        <dbReference type="Pfam" id="PF21365"/>
    </source>
</evidence>
<evidence type="ECO:0000256" key="2">
    <source>
        <dbReference type="ARBA" id="ARBA00004613"/>
    </source>
</evidence>
<dbReference type="GO" id="GO:0090599">
    <property type="term" value="F:alpha-glucosidase activity"/>
    <property type="evidence" value="ECO:0007669"/>
    <property type="project" value="UniProtKB-ARBA"/>
</dbReference>
<dbReference type="PANTHER" id="PTHR22762">
    <property type="entry name" value="ALPHA-GLUCOSIDASE"/>
    <property type="match status" value="1"/>
</dbReference>
<evidence type="ECO:0000256" key="1">
    <source>
        <dbReference type="ARBA" id="ARBA00000448"/>
    </source>
</evidence>
<dbReference type="InterPro" id="IPR025887">
    <property type="entry name" value="Glyco_hydro_31_N_dom"/>
</dbReference>
<dbReference type="InterPro" id="IPR013780">
    <property type="entry name" value="Glyco_hydro_b"/>
</dbReference>
<feature type="domain" description="Glycoside hydrolase family 31 N-terminal" evidence="17">
    <location>
        <begin position="111"/>
        <end position="236"/>
    </location>
</feature>
<feature type="domain" description="Glycoside hydrolase family 31 TIM barrel" evidence="16">
    <location>
        <begin position="287"/>
        <end position="685"/>
    </location>
</feature>
<evidence type="ECO:0000256" key="12">
    <source>
        <dbReference type="ARBA" id="ARBA00023326"/>
    </source>
</evidence>
<dbReference type="PROSITE" id="PS00707">
    <property type="entry name" value="GLYCOSYL_HYDROL_F31_2"/>
    <property type="match status" value="1"/>
</dbReference>
<dbReference type="Gene3D" id="2.60.40.1180">
    <property type="entry name" value="Golgi alpha-mannosidase II"/>
    <property type="match status" value="2"/>
</dbReference>
<keyword evidence="10 14" id="KW-0326">Glycosidase</keyword>
<comment type="subcellular location">
    <subcellularLocation>
        <location evidence="2">Secreted</location>
    </subcellularLocation>
</comment>
<dbReference type="GO" id="GO:0005576">
    <property type="term" value="C:extracellular region"/>
    <property type="evidence" value="ECO:0007669"/>
    <property type="project" value="UniProtKB-SubCell"/>
</dbReference>
<evidence type="ECO:0000259" key="16">
    <source>
        <dbReference type="Pfam" id="PF01055"/>
    </source>
</evidence>
<evidence type="ECO:0000256" key="4">
    <source>
        <dbReference type="ARBA" id="ARBA00012744"/>
    </source>
</evidence>
<feature type="domain" description="Glycosyl hydrolase family 31 C-terminal" evidence="18">
    <location>
        <begin position="693"/>
        <end position="780"/>
    </location>
</feature>
<dbReference type="GO" id="GO:0030246">
    <property type="term" value="F:carbohydrate binding"/>
    <property type="evidence" value="ECO:0007669"/>
    <property type="project" value="InterPro"/>
</dbReference>
<evidence type="ECO:0000256" key="6">
    <source>
        <dbReference type="ARBA" id="ARBA00022729"/>
    </source>
</evidence>
<dbReference type="CDD" id="cd06602">
    <property type="entry name" value="GH31_MGAM_SI_GAA"/>
    <property type="match status" value="1"/>
</dbReference>
<reference evidence="19 20" key="1">
    <citation type="journal article" date="2010" name="Nat. Biotechnol.">
        <title>Genome sequence of the model mushroom Schizophyllum commune.</title>
        <authorList>
            <person name="Ohm R.A."/>
            <person name="de Jong J.F."/>
            <person name="Lugones L.G."/>
            <person name="Aerts A."/>
            <person name="Kothe E."/>
            <person name="Stajich J.E."/>
            <person name="de Vries R.P."/>
            <person name="Record E."/>
            <person name="Levasseur A."/>
            <person name="Baker S.E."/>
            <person name="Bartholomew K.A."/>
            <person name="Coutinho P.M."/>
            <person name="Erdmann S."/>
            <person name="Fowler T.J."/>
            <person name="Gathman A.C."/>
            <person name="Lombard V."/>
            <person name="Henrissat B."/>
            <person name="Knabe N."/>
            <person name="Kuees U."/>
            <person name="Lilly W.W."/>
            <person name="Lindquist E."/>
            <person name="Lucas S."/>
            <person name="Magnuson J.K."/>
            <person name="Piumi F."/>
            <person name="Raudaskoski M."/>
            <person name="Salamov A."/>
            <person name="Schmutz J."/>
            <person name="Schwarze F.W.M.R."/>
            <person name="vanKuyk P.A."/>
            <person name="Horton J.S."/>
            <person name="Grigoriev I.V."/>
            <person name="Woesten H.A.B."/>
        </authorList>
    </citation>
    <scope>NUCLEOTIDE SEQUENCE [LARGE SCALE GENOMIC DNA]</scope>
    <source>
        <strain evidence="20">H4-8 / FGSC 9210</strain>
    </source>
</reference>
<dbReference type="InterPro" id="IPR000322">
    <property type="entry name" value="Glyco_hydro_31_TIM"/>
</dbReference>
<comment type="similarity">
    <text evidence="3 14">Belongs to the glycosyl hydrolase 31 family.</text>
</comment>
<evidence type="ECO:0000313" key="19">
    <source>
        <dbReference type="EMBL" id="EFJ01428.1"/>
    </source>
</evidence>
<feature type="signal peptide" evidence="15">
    <location>
        <begin position="1"/>
        <end position="22"/>
    </location>
</feature>
<keyword evidence="7 14" id="KW-0378">Hydrolase</keyword>
<dbReference type="InterPro" id="IPR011013">
    <property type="entry name" value="Gal_mutarotase_sf_dom"/>
</dbReference>
<evidence type="ECO:0000256" key="13">
    <source>
        <dbReference type="ARBA" id="ARBA00025512"/>
    </source>
</evidence>
<dbReference type="GO" id="GO:0008422">
    <property type="term" value="F:beta-glucosidase activity"/>
    <property type="evidence" value="ECO:0007669"/>
    <property type="project" value="UniProtKB-EC"/>
</dbReference>
<dbReference type="CDD" id="cd14752">
    <property type="entry name" value="GH31_N"/>
    <property type="match status" value="1"/>
</dbReference>
<dbReference type="Pfam" id="PF21365">
    <property type="entry name" value="Glyco_hydro_31_3rd"/>
    <property type="match status" value="1"/>
</dbReference>
<evidence type="ECO:0000259" key="17">
    <source>
        <dbReference type="Pfam" id="PF13802"/>
    </source>
</evidence>
<dbReference type="AlphaFoldDB" id="D8PUK9"/>
<keyword evidence="11" id="KW-0961">Cell wall biogenesis/degradation</keyword>
<comment type="function">
    <text evidence="13">Glucosidase involved in the degradation of cellulosic biomass. Has both alpha- and beta-glucosidase activity.</text>
</comment>
<dbReference type="Gene3D" id="2.60.40.1760">
    <property type="entry name" value="glycosyl hydrolase (family 31)"/>
    <property type="match status" value="1"/>
</dbReference>
<sequence>MKSALIAATLAVAPALTMYVDPAKLDACAGYDASNVYSDGTKLTATLNVAGDCGVFGEDISELALEVTYETTTRLHVKISDAAHPRYEVPDVVVPRPTIGEGASQDNSEIQFNYTESPFSFTVYRTNTSEVLFSTASHPIIFEDQYLRLKTSLPENANIYGLGEHTNSFRLDNHNTTLTMASHLYCVYYNIHLPLLQFNRDAYGVPNATNLYGAHPIYQEHRETGTHGVLLLNSNGMDIKLNQTDGQESTLEYNVIGGILDLYFFSGSESDPAAVARQYAELVGLPAEYPYWGYGLHQCRYGYTDFVDVASVISNYSAAGIPLETMWTDIDYMYKRRTFSLDPDYFPLDRMQEIIDYLHEHEQQYILMTDPAVAYAPDSNYEAYDLGVEMDIFLKAANGSDFLGLVWPGVTVYPDWFNEKTLEYWTHMYTTFYNKDTGLDIDGAWIDMNEPASFFDLTLNTSIWQQEKDQNLPPNRTTVAPDYDTPIFGNDANSTVSANVSISLRRRDIMDPPYKIDNKQGALSANTAFANAKHANGLVEYNTHNLYGAMMNNATRHAMLARRPGLRPLIITRSTFVGSGHLVGKWLGDNLSTWVHYRNSIAGILGMASVYQVPMVGADICGFGGNTTETLCARWAMLGAFYPFMRNHNGDTSISQEYYLWDTVAEAAKGAIETRFRLLDYIYTAMHKQHVDGTPLIAPLWHAYPKDTNTYPIDTQFLFGPSVIVSPVIEENSTTVTAYLPDDVLYDWQTLSVVQGQGTNVTLNASFTEIPVHIRGGAVLPLRVSGANTTAALRRTDFELVVAPGNDGSASGSLYVDDGVSVEQESTTEVDFVYVNGTLTVDGKFDYDVGVQLRRVRFLGVGEQPKNVTLDGEEVQDVTFNATTGVLDVPVGRDFSAGFTVVLA</sequence>
<keyword evidence="5" id="KW-0964">Secreted</keyword>
<dbReference type="InParanoid" id="D8PUK9"/>
<evidence type="ECO:0000256" key="14">
    <source>
        <dbReference type="RuleBase" id="RU361185"/>
    </source>
</evidence>
<dbReference type="GO" id="GO:0000272">
    <property type="term" value="P:polysaccharide catabolic process"/>
    <property type="evidence" value="ECO:0007669"/>
    <property type="project" value="UniProtKB-KW"/>
</dbReference>
<organism evidence="20">
    <name type="scientific">Schizophyllum commune (strain H4-8 / FGSC 9210)</name>
    <name type="common">Split gill fungus</name>
    <dbReference type="NCBI Taxonomy" id="578458"/>
    <lineage>
        <taxon>Eukaryota</taxon>
        <taxon>Fungi</taxon>
        <taxon>Dikarya</taxon>
        <taxon>Basidiomycota</taxon>
        <taxon>Agaricomycotina</taxon>
        <taxon>Agaricomycetes</taxon>
        <taxon>Agaricomycetidae</taxon>
        <taxon>Agaricales</taxon>
        <taxon>Schizophyllaceae</taxon>
        <taxon>Schizophyllum</taxon>
    </lineage>
</organism>
<dbReference type="SUPFAM" id="SSF51445">
    <property type="entry name" value="(Trans)glycosidases"/>
    <property type="match status" value="1"/>
</dbReference>
<dbReference type="GO" id="GO:0071555">
    <property type="term" value="P:cell wall organization"/>
    <property type="evidence" value="ECO:0007669"/>
    <property type="project" value="UniProtKB-KW"/>
</dbReference>
<keyword evidence="20" id="KW-1185">Reference proteome</keyword>
<keyword evidence="6 15" id="KW-0732">Signal</keyword>
<dbReference type="InterPro" id="IPR048395">
    <property type="entry name" value="Glyco_hydro_31_C"/>
</dbReference>
<comment type="catalytic activity">
    <reaction evidence="1">
        <text>Hydrolysis of terminal, non-reducing beta-D-glucosyl residues with release of beta-D-glucose.</text>
        <dbReference type="EC" id="3.2.1.21"/>
    </reaction>
</comment>
<evidence type="ECO:0000256" key="5">
    <source>
        <dbReference type="ARBA" id="ARBA00022525"/>
    </source>
</evidence>
<evidence type="ECO:0000256" key="10">
    <source>
        <dbReference type="ARBA" id="ARBA00023295"/>
    </source>
</evidence>
<evidence type="ECO:0000256" key="15">
    <source>
        <dbReference type="SAM" id="SignalP"/>
    </source>
</evidence>
<evidence type="ECO:0000256" key="3">
    <source>
        <dbReference type="ARBA" id="ARBA00007806"/>
    </source>
</evidence>
<accession>D8PUK9</accession>
<dbReference type="Pfam" id="PF13802">
    <property type="entry name" value="Gal_mutarotas_2"/>
    <property type="match status" value="1"/>
</dbReference>
<protein>
    <recommendedName>
        <fullName evidence="4">beta-glucosidase</fullName>
        <ecNumber evidence="4">3.2.1.21</ecNumber>
    </recommendedName>
</protein>
<dbReference type="InterPro" id="IPR017853">
    <property type="entry name" value="GH"/>
</dbReference>
<proteinExistence type="inferred from homology"/>
<evidence type="ECO:0000256" key="11">
    <source>
        <dbReference type="ARBA" id="ARBA00023316"/>
    </source>
</evidence>
<keyword evidence="8" id="KW-0325">Glycoprotein</keyword>
<dbReference type="EC" id="3.2.1.21" evidence="4"/>
<dbReference type="EMBL" id="GL377303">
    <property type="protein sequence ID" value="EFJ01428.1"/>
    <property type="molecule type" value="Genomic_DNA"/>
</dbReference>
<dbReference type="SUPFAM" id="SSF74650">
    <property type="entry name" value="Galactose mutarotase-like"/>
    <property type="match status" value="1"/>
</dbReference>
<dbReference type="InterPro" id="IPR030459">
    <property type="entry name" value="Glyco_hydro_31_CS"/>
</dbReference>
<feature type="chain" id="PRO_5003120335" description="beta-glucosidase" evidence="15">
    <location>
        <begin position="23"/>
        <end position="904"/>
    </location>
</feature>
<keyword evidence="9" id="KW-0119">Carbohydrate metabolism</keyword>
<dbReference type="VEuPathDB" id="FungiDB:SCHCODRAFT_02604109"/>
<evidence type="ECO:0000313" key="20">
    <source>
        <dbReference type="Proteomes" id="UP000007431"/>
    </source>
</evidence>
<dbReference type="SUPFAM" id="SSF51011">
    <property type="entry name" value="Glycosyl hydrolase domain"/>
    <property type="match status" value="1"/>
</dbReference>
<keyword evidence="12" id="KW-0624">Polysaccharide degradation</keyword>
<gene>
    <name evidence="19" type="ORF">SCHCODRAFT_66348</name>
</gene>
<dbReference type="STRING" id="578458.D8PUK9"/>
<name>D8PUK9_SCHCM</name>
<dbReference type="FunFam" id="2.60.40.1180:FF:000001">
    <property type="entry name" value="Maltase-glucoamylase, intestinal"/>
    <property type="match status" value="1"/>
</dbReference>
<dbReference type="FunCoup" id="D8PUK9">
    <property type="interactions" value="54"/>
</dbReference>
<evidence type="ECO:0000256" key="8">
    <source>
        <dbReference type="ARBA" id="ARBA00023180"/>
    </source>
</evidence>
<dbReference type="HOGENOM" id="CLU_000631_11_0_1"/>
<dbReference type="OMA" id="YKGAVWP"/>
<evidence type="ECO:0000256" key="7">
    <source>
        <dbReference type="ARBA" id="ARBA00022801"/>
    </source>
</evidence>
<dbReference type="Gene3D" id="3.20.20.80">
    <property type="entry name" value="Glycosidases"/>
    <property type="match status" value="1"/>
</dbReference>
<dbReference type="PANTHER" id="PTHR22762:SF67">
    <property type="entry name" value="ALPHA_BETA-GLUCOSIDASE AGDC-RELATED"/>
    <property type="match status" value="1"/>
</dbReference>